<feature type="active site" evidence="8">
    <location>
        <position position="140"/>
    </location>
</feature>
<feature type="domain" description="Asparaginase/glutaminase C-terminal" evidence="12">
    <location>
        <begin position="263"/>
        <end position="373"/>
    </location>
</feature>
<keyword evidence="14" id="KW-1185">Reference proteome</keyword>
<organism evidence="13 14">
    <name type="scientific">Aspergillus saccharolyticus JOP 1030-1</name>
    <dbReference type="NCBI Taxonomy" id="1450539"/>
    <lineage>
        <taxon>Eukaryota</taxon>
        <taxon>Fungi</taxon>
        <taxon>Dikarya</taxon>
        <taxon>Ascomycota</taxon>
        <taxon>Pezizomycotina</taxon>
        <taxon>Eurotiomycetes</taxon>
        <taxon>Eurotiomycetidae</taxon>
        <taxon>Eurotiales</taxon>
        <taxon>Aspergillaceae</taxon>
        <taxon>Aspergillus</taxon>
        <taxon>Aspergillus subgen. Circumdati</taxon>
    </lineage>
</organism>
<evidence type="ECO:0000256" key="9">
    <source>
        <dbReference type="RuleBase" id="RU004456"/>
    </source>
</evidence>
<dbReference type="OrthoDB" id="542841at2759"/>
<dbReference type="GeneID" id="37081060"/>
<evidence type="ECO:0000256" key="5">
    <source>
        <dbReference type="PIRSR" id="PIRSR001220-1"/>
    </source>
</evidence>
<evidence type="ECO:0000313" key="13">
    <source>
        <dbReference type="EMBL" id="PYH40399.1"/>
    </source>
</evidence>
<feature type="binding site" evidence="6">
    <location>
        <begin position="140"/>
        <end position="141"/>
    </location>
    <ligand>
        <name>substrate</name>
    </ligand>
</feature>
<dbReference type="Pfam" id="PF00710">
    <property type="entry name" value="Asparaginase"/>
    <property type="match status" value="1"/>
</dbReference>
<dbReference type="GO" id="GO:0006530">
    <property type="term" value="P:L-asparagine catabolic process"/>
    <property type="evidence" value="ECO:0007669"/>
    <property type="project" value="UniProtKB-ARBA"/>
</dbReference>
<dbReference type="Pfam" id="PF17763">
    <property type="entry name" value="Asparaginase_C"/>
    <property type="match status" value="1"/>
</dbReference>
<feature type="chain" id="PRO_5016434268" description="asparaginase" evidence="10">
    <location>
        <begin position="18"/>
        <end position="379"/>
    </location>
</feature>
<evidence type="ECO:0000259" key="11">
    <source>
        <dbReference type="Pfam" id="PF00710"/>
    </source>
</evidence>
<sequence>MAVKSLVISALATLASASPLLHARDSNSTTYVFTNSNGLNFTQMNASLPNVTIFATGGTIAGSDSSSTATTGYTSGAVGVLTLIDAVPSMLDVANVAGVQVANVGSEDITSDLLISLSKDINRMVCEDPTMAGAVITHGTDTLEESAFFLDATINCGKPVVIVGAMRPSTAISADGPFNLLEAVTVAASPQARDRGAMVVMNDRIASAYYVTKTNANTLDTFKAMEMGFLGEMISDHPFFFYPPVKPTGKVPFDITSVTEIPRVDILFAYEDMHNDTLYNAIAAGAKGIVVAGAGAGGVSTVFNAAIEDVVNRLEVPVVQSMRTVNGEVPLSDISSDTATHIASGYLNPQKSRILLGLLLAEGKNLTEIADVFALGTNY</sequence>
<evidence type="ECO:0000256" key="2">
    <source>
        <dbReference type="ARBA" id="ARBA00012920"/>
    </source>
</evidence>
<dbReference type="SUPFAM" id="SSF53774">
    <property type="entry name" value="Glutaminase/Asparaginase"/>
    <property type="match status" value="1"/>
</dbReference>
<evidence type="ECO:0000256" key="7">
    <source>
        <dbReference type="PROSITE-ProRule" id="PRU10099"/>
    </source>
</evidence>
<dbReference type="PROSITE" id="PS00144">
    <property type="entry name" value="ASN_GLN_ASE_1"/>
    <property type="match status" value="1"/>
</dbReference>
<dbReference type="EMBL" id="KZ821287">
    <property type="protein sequence ID" value="PYH40399.1"/>
    <property type="molecule type" value="Genomic_DNA"/>
</dbReference>
<keyword evidence="3" id="KW-0378">Hydrolase</keyword>
<comment type="similarity">
    <text evidence="1 9">Belongs to the asparaginase 1 family.</text>
</comment>
<evidence type="ECO:0000259" key="12">
    <source>
        <dbReference type="Pfam" id="PF17763"/>
    </source>
</evidence>
<dbReference type="Proteomes" id="UP000248349">
    <property type="component" value="Unassembled WGS sequence"/>
</dbReference>
<dbReference type="InterPro" id="IPR027475">
    <property type="entry name" value="Asparaginase/glutaminase_AS2"/>
</dbReference>
<dbReference type="PIRSF" id="PIRSF500176">
    <property type="entry name" value="L_ASNase"/>
    <property type="match status" value="1"/>
</dbReference>
<dbReference type="SMART" id="SM00870">
    <property type="entry name" value="Asparaginase"/>
    <property type="match status" value="1"/>
</dbReference>
<dbReference type="InterPro" id="IPR027474">
    <property type="entry name" value="L-asparaginase_N"/>
</dbReference>
<dbReference type="InterPro" id="IPR004550">
    <property type="entry name" value="AsnASE_II"/>
</dbReference>
<dbReference type="FunFam" id="3.40.50.1170:FF:000001">
    <property type="entry name" value="L-asparaginase 2"/>
    <property type="match status" value="1"/>
</dbReference>
<dbReference type="PANTHER" id="PTHR11707">
    <property type="entry name" value="L-ASPARAGINASE"/>
    <property type="match status" value="1"/>
</dbReference>
<dbReference type="InterPro" id="IPR037152">
    <property type="entry name" value="L-asparaginase_N_sf"/>
</dbReference>
<feature type="binding site" evidence="6">
    <location>
        <position position="106"/>
    </location>
    <ligand>
        <name>substrate</name>
    </ligand>
</feature>
<name>A0A318Z0G4_9EURO</name>
<dbReference type="InterPro" id="IPR006034">
    <property type="entry name" value="Asparaginase/glutaminase-like"/>
</dbReference>
<dbReference type="Gene3D" id="3.40.50.1170">
    <property type="entry name" value="L-asparaginase, N-terminal domain"/>
    <property type="match status" value="1"/>
</dbReference>
<dbReference type="FunFam" id="3.40.50.40:FF:000007">
    <property type="entry name" value="L-asparaginase"/>
    <property type="match status" value="1"/>
</dbReference>
<dbReference type="NCBIfam" id="TIGR00520">
    <property type="entry name" value="asnASE_II"/>
    <property type="match status" value="1"/>
</dbReference>
<evidence type="ECO:0000256" key="3">
    <source>
        <dbReference type="ARBA" id="ARBA00022801"/>
    </source>
</evidence>
<dbReference type="CDD" id="cd08964">
    <property type="entry name" value="L-asparaginase_II"/>
    <property type="match status" value="1"/>
</dbReference>
<dbReference type="AlphaFoldDB" id="A0A318Z0G4"/>
<reference evidence="13 14" key="1">
    <citation type="submission" date="2016-12" db="EMBL/GenBank/DDBJ databases">
        <title>The genomes of Aspergillus section Nigri reveals drivers in fungal speciation.</title>
        <authorList>
            <consortium name="DOE Joint Genome Institute"/>
            <person name="Vesth T.C."/>
            <person name="Nybo J."/>
            <person name="Theobald S."/>
            <person name="Brandl J."/>
            <person name="Frisvad J.C."/>
            <person name="Nielsen K.F."/>
            <person name="Lyhne E.K."/>
            <person name="Kogle M.E."/>
            <person name="Kuo A."/>
            <person name="Riley R."/>
            <person name="Clum A."/>
            <person name="Nolan M."/>
            <person name="Lipzen A."/>
            <person name="Salamov A."/>
            <person name="Henrissat B."/>
            <person name="Wiebenga A."/>
            <person name="De Vries R.P."/>
            <person name="Grigoriev I.V."/>
            <person name="Mortensen U.H."/>
            <person name="Andersen M.R."/>
            <person name="Baker S.E."/>
        </authorList>
    </citation>
    <scope>NUCLEOTIDE SEQUENCE [LARGE SCALE GENOMIC DNA]</scope>
    <source>
        <strain evidence="13 14">JOP 1030-1</strain>
    </source>
</reference>
<dbReference type="PRINTS" id="PR00139">
    <property type="entry name" value="ASNGLNASE"/>
</dbReference>
<evidence type="ECO:0000256" key="4">
    <source>
        <dbReference type="ARBA" id="ARBA00049366"/>
    </source>
</evidence>
<dbReference type="InterPro" id="IPR020827">
    <property type="entry name" value="Asparaginase/glutaminase_AS1"/>
</dbReference>
<dbReference type="InterPro" id="IPR027473">
    <property type="entry name" value="L-asparaginase_C"/>
</dbReference>
<evidence type="ECO:0000313" key="14">
    <source>
        <dbReference type="Proteomes" id="UP000248349"/>
    </source>
</evidence>
<comment type="catalytic activity">
    <reaction evidence="4">
        <text>L-asparagine + H2O = L-aspartate + NH4(+)</text>
        <dbReference type="Rhea" id="RHEA:21016"/>
        <dbReference type="ChEBI" id="CHEBI:15377"/>
        <dbReference type="ChEBI" id="CHEBI:28938"/>
        <dbReference type="ChEBI" id="CHEBI:29991"/>
        <dbReference type="ChEBI" id="CHEBI:58048"/>
        <dbReference type="EC" id="3.5.1.1"/>
    </reaction>
</comment>
<dbReference type="PROSITE" id="PS00917">
    <property type="entry name" value="ASN_GLN_ASE_2"/>
    <property type="match status" value="1"/>
</dbReference>
<dbReference type="PROSITE" id="PS51732">
    <property type="entry name" value="ASN_GLN_ASE_3"/>
    <property type="match status" value="1"/>
</dbReference>
<proteinExistence type="inferred from homology"/>
<dbReference type="EC" id="3.5.1.1" evidence="2"/>
<evidence type="ECO:0000256" key="10">
    <source>
        <dbReference type="SAM" id="SignalP"/>
    </source>
</evidence>
<gene>
    <name evidence="13" type="ORF">BP01DRAFT_427119</name>
</gene>
<keyword evidence="10" id="KW-0732">Signal</keyword>
<evidence type="ECO:0000256" key="6">
    <source>
        <dbReference type="PIRSR" id="PIRSR001220-2"/>
    </source>
</evidence>
<protein>
    <recommendedName>
        <fullName evidence="2">asparaginase</fullName>
        <ecNumber evidence="2">3.5.1.1</ecNumber>
    </recommendedName>
</protein>
<feature type="signal peptide" evidence="10">
    <location>
        <begin position="1"/>
        <end position="17"/>
    </location>
</feature>
<evidence type="ECO:0000256" key="8">
    <source>
        <dbReference type="PROSITE-ProRule" id="PRU10100"/>
    </source>
</evidence>
<evidence type="ECO:0000256" key="1">
    <source>
        <dbReference type="ARBA" id="ARBA00010518"/>
    </source>
</evidence>
<accession>A0A318Z0G4</accession>
<dbReference type="PANTHER" id="PTHR11707:SF28">
    <property type="entry name" value="60 KDA LYSOPHOSPHOLIPASE"/>
    <property type="match status" value="1"/>
</dbReference>
<feature type="active site" description="O-isoaspartyl threonine intermediate" evidence="5">
    <location>
        <position position="59"/>
    </location>
</feature>
<dbReference type="STRING" id="1450539.A0A318Z0G4"/>
<dbReference type="RefSeq" id="XP_025426381.1">
    <property type="nucleotide sequence ID" value="XM_025579831.1"/>
</dbReference>
<dbReference type="InterPro" id="IPR040919">
    <property type="entry name" value="Asparaginase_C"/>
</dbReference>
<dbReference type="GO" id="GO:0004067">
    <property type="term" value="F:asparaginase activity"/>
    <property type="evidence" value="ECO:0007669"/>
    <property type="project" value="UniProtKB-UniRule"/>
</dbReference>
<feature type="active site" evidence="7">
    <location>
        <position position="59"/>
    </location>
</feature>
<feature type="domain" description="L-asparaginase N-terminal" evidence="11">
    <location>
        <begin position="50"/>
        <end position="244"/>
    </location>
</feature>
<dbReference type="InterPro" id="IPR036152">
    <property type="entry name" value="Asp/glu_Ase-like_sf"/>
</dbReference>
<dbReference type="PIRSF" id="PIRSF001220">
    <property type="entry name" value="L-ASNase_gatD"/>
    <property type="match status" value="1"/>
</dbReference>
<dbReference type="Gene3D" id="3.40.50.40">
    <property type="match status" value="1"/>
</dbReference>